<dbReference type="PROSITE" id="PS51740">
    <property type="entry name" value="SPOVT_ABRB"/>
    <property type="match status" value="2"/>
</dbReference>
<keyword evidence="10" id="KW-1185">Reference proteome</keyword>
<dbReference type="Pfam" id="PF02381">
    <property type="entry name" value="MraZ"/>
    <property type="match status" value="2"/>
</dbReference>
<protein>
    <recommendedName>
        <fullName evidence="1 7">Transcriptional regulator MraZ</fullName>
    </recommendedName>
</protein>
<feature type="domain" description="SpoVT-AbrB" evidence="8">
    <location>
        <begin position="67"/>
        <end position="110"/>
    </location>
</feature>
<dbReference type="PANTHER" id="PTHR34701:SF1">
    <property type="entry name" value="TRANSCRIPTIONAL REGULATOR MRAZ"/>
    <property type="match status" value="1"/>
</dbReference>
<dbReference type="InterPro" id="IPR003444">
    <property type="entry name" value="MraZ"/>
</dbReference>
<evidence type="ECO:0000256" key="4">
    <source>
        <dbReference type="ARBA" id="ARBA00023015"/>
    </source>
</evidence>
<keyword evidence="2 7" id="KW-0963">Cytoplasm</keyword>
<proteinExistence type="inferred from homology"/>
<dbReference type="GO" id="GO:0000976">
    <property type="term" value="F:transcription cis-regulatory region binding"/>
    <property type="evidence" value="ECO:0007669"/>
    <property type="project" value="TreeGrafter"/>
</dbReference>
<reference evidence="9 10" key="1">
    <citation type="submission" date="2018-11" db="EMBL/GenBank/DDBJ databases">
        <authorList>
            <person name="Da X."/>
        </authorList>
    </citation>
    <scope>NUCLEOTIDE SEQUENCE [LARGE SCALE GENOMIC DNA]</scope>
    <source>
        <strain evidence="9 10">S14-144</strain>
    </source>
</reference>
<evidence type="ECO:0000256" key="2">
    <source>
        <dbReference type="ARBA" id="ARBA00022490"/>
    </source>
</evidence>
<gene>
    <name evidence="7 9" type="primary">mraZ</name>
    <name evidence="9" type="ORF">EH165_05340</name>
</gene>
<dbReference type="GO" id="GO:0005737">
    <property type="term" value="C:cytoplasm"/>
    <property type="evidence" value="ECO:0007669"/>
    <property type="project" value="UniProtKB-UniRule"/>
</dbReference>
<accession>A0A3G8ZRH4</accession>
<dbReference type="InterPro" id="IPR007159">
    <property type="entry name" value="SpoVT-AbrB_dom"/>
</dbReference>
<dbReference type="EMBL" id="CP034170">
    <property type="protein sequence ID" value="AZI59415.1"/>
    <property type="molecule type" value="Genomic_DNA"/>
</dbReference>
<keyword evidence="6 7" id="KW-0804">Transcription</keyword>
<dbReference type="PANTHER" id="PTHR34701">
    <property type="entry name" value="TRANSCRIPTIONAL REGULATOR MRAZ"/>
    <property type="match status" value="1"/>
</dbReference>
<dbReference type="InterPro" id="IPR035642">
    <property type="entry name" value="MraZ_N"/>
</dbReference>
<dbReference type="InterPro" id="IPR037914">
    <property type="entry name" value="SpoVT-AbrB_sf"/>
</dbReference>
<dbReference type="GO" id="GO:0009295">
    <property type="term" value="C:nucleoid"/>
    <property type="evidence" value="ECO:0007669"/>
    <property type="project" value="UniProtKB-SubCell"/>
</dbReference>
<keyword evidence="3" id="KW-0677">Repeat</keyword>
<evidence type="ECO:0000256" key="7">
    <source>
        <dbReference type="HAMAP-Rule" id="MF_01008"/>
    </source>
</evidence>
<evidence type="ECO:0000259" key="8">
    <source>
        <dbReference type="PROSITE" id="PS51740"/>
    </source>
</evidence>
<dbReference type="HAMAP" id="MF_01008">
    <property type="entry name" value="MraZ"/>
    <property type="match status" value="1"/>
</dbReference>
<dbReference type="OrthoDB" id="9807753at2"/>
<name>A0A3G8ZRH4_9ACTN</name>
<dbReference type="InterPro" id="IPR035644">
    <property type="entry name" value="MraZ_C"/>
</dbReference>
<organism evidence="9 10">
    <name type="scientific">Nakamurella antarctica</name>
    <dbReference type="NCBI Taxonomy" id="1902245"/>
    <lineage>
        <taxon>Bacteria</taxon>
        <taxon>Bacillati</taxon>
        <taxon>Actinomycetota</taxon>
        <taxon>Actinomycetes</taxon>
        <taxon>Nakamurellales</taxon>
        <taxon>Nakamurellaceae</taxon>
        <taxon>Nakamurella</taxon>
    </lineage>
</organism>
<dbReference type="Gene3D" id="3.40.1550.20">
    <property type="entry name" value="Transcriptional regulator MraZ domain"/>
    <property type="match status" value="1"/>
</dbReference>
<keyword evidence="5 7" id="KW-0238">DNA-binding</keyword>
<dbReference type="CDD" id="cd16320">
    <property type="entry name" value="MraZ_N"/>
    <property type="match status" value="1"/>
</dbReference>
<dbReference type="AlphaFoldDB" id="A0A3G8ZRH4"/>
<sequence length="132" mass="14823">MDEKGRITLPAKFRDRTAGGVMLLRGQDRALFILTLAGFAKFAHNAIHADITDERQIGFQRYMLANAEDQHPDAQGRITIPAKMRDYAQLTKDIVLNGAGLRMEVWAADRWNQYQAAQEEAYATPARGVFDA</sequence>
<dbReference type="Proteomes" id="UP000268084">
    <property type="component" value="Chromosome"/>
</dbReference>
<dbReference type="CDD" id="cd16321">
    <property type="entry name" value="MraZ_C"/>
    <property type="match status" value="1"/>
</dbReference>
<comment type="subunit">
    <text evidence="7">Forms oligomers.</text>
</comment>
<dbReference type="GO" id="GO:0003700">
    <property type="term" value="F:DNA-binding transcription factor activity"/>
    <property type="evidence" value="ECO:0007669"/>
    <property type="project" value="UniProtKB-UniRule"/>
</dbReference>
<evidence type="ECO:0000313" key="10">
    <source>
        <dbReference type="Proteomes" id="UP000268084"/>
    </source>
</evidence>
<evidence type="ECO:0000313" key="9">
    <source>
        <dbReference type="EMBL" id="AZI59415.1"/>
    </source>
</evidence>
<feature type="domain" description="SpoVT-AbrB" evidence="8">
    <location>
        <begin position="1"/>
        <end position="38"/>
    </location>
</feature>
<keyword evidence="4 7" id="KW-0805">Transcription regulation</keyword>
<reference evidence="9 10" key="2">
    <citation type="submission" date="2018-12" db="EMBL/GenBank/DDBJ databases">
        <title>Nakamurella antarcticus sp. nov., isolated from Antarctica South Shetland Islands soil.</title>
        <authorList>
            <person name="Peng F."/>
        </authorList>
    </citation>
    <scope>NUCLEOTIDE SEQUENCE [LARGE SCALE GENOMIC DNA]</scope>
    <source>
        <strain evidence="9 10">S14-144</strain>
    </source>
</reference>
<evidence type="ECO:0000256" key="6">
    <source>
        <dbReference type="ARBA" id="ARBA00023163"/>
    </source>
</evidence>
<evidence type="ECO:0000256" key="1">
    <source>
        <dbReference type="ARBA" id="ARBA00013860"/>
    </source>
</evidence>
<dbReference type="GO" id="GO:2000143">
    <property type="term" value="P:negative regulation of DNA-templated transcription initiation"/>
    <property type="evidence" value="ECO:0007669"/>
    <property type="project" value="TreeGrafter"/>
</dbReference>
<dbReference type="InterPro" id="IPR038619">
    <property type="entry name" value="MraZ_sf"/>
</dbReference>
<evidence type="ECO:0000256" key="3">
    <source>
        <dbReference type="ARBA" id="ARBA00022737"/>
    </source>
</evidence>
<evidence type="ECO:0000256" key="5">
    <source>
        <dbReference type="ARBA" id="ARBA00023125"/>
    </source>
</evidence>
<dbReference type="InterPro" id="IPR020603">
    <property type="entry name" value="MraZ_dom"/>
</dbReference>
<comment type="similarity">
    <text evidence="7">Belongs to the MraZ family.</text>
</comment>
<dbReference type="SUPFAM" id="SSF89447">
    <property type="entry name" value="AbrB/MazE/MraZ-like"/>
    <property type="match status" value="1"/>
</dbReference>
<comment type="subcellular location">
    <subcellularLocation>
        <location evidence="7">Cytoplasm</location>
        <location evidence="7">Nucleoid</location>
    </subcellularLocation>
</comment>
<dbReference type="KEGG" id="nak:EH165_05340"/>